<dbReference type="PANTHER" id="PTHR21838:SF2">
    <property type="entry name" value="COILED-COIL DOMAIN-CONTAINING PROTEIN 137"/>
    <property type="match status" value="1"/>
</dbReference>
<dbReference type="RefSeq" id="XP_032826099.1">
    <property type="nucleotide sequence ID" value="XM_032970208.1"/>
</dbReference>
<feature type="compositionally biased region" description="Gly residues" evidence="1">
    <location>
        <begin position="241"/>
        <end position="257"/>
    </location>
</feature>
<proteinExistence type="predicted"/>
<feature type="region of interest" description="Disordered" evidence="1">
    <location>
        <begin position="142"/>
        <end position="170"/>
    </location>
</feature>
<sequence length="300" mass="32740">MGRYKDRSVDTSHSGPKKNIINKGGCGKKTRAPRFTDEQGIPAKLREIMENQRRMKDKRHNRNRQDARVGLVGTHVEAGAQPTRGTAVTGEPAVPRFRRRRGESESTFVWRMNCAAEQVRDVCRAMPDRQPEVNVKMDKRGRVVEGGGGSGSGGGDKGAKTSVKSEAKLRYNQKKLGKFVNKRRKKQEKLQEMAKYTDPVRFGEVVMEPPSLTAKPRKCPAQSKAGEKKLLLRSLMVPTEGPGGVSGAGGGGGGGGTAAPKPSMARQRIVEEERERVVRAYRHLKAQREAAAATARGGAC</sequence>
<dbReference type="Proteomes" id="UP001318040">
    <property type="component" value="Chromosome 43"/>
</dbReference>
<feature type="region of interest" description="Disordered" evidence="1">
    <location>
        <begin position="237"/>
        <end position="270"/>
    </location>
</feature>
<dbReference type="KEGG" id="pmrn:116951521"/>
<name>A0AAJ7X943_PETMA</name>
<evidence type="ECO:0000256" key="1">
    <source>
        <dbReference type="SAM" id="MobiDB-lite"/>
    </source>
</evidence>
<protein>
    <submittedName>
        <fullName evidence="3">Coiled-coil domain-containing protein 137</fullName>
    </submittedName>
</protein>
<reference evidence="3" key="1">
    <citation type="submission" date="2025-08" db="UniProtKB">
        <authorList>
            <consortium name="RefSeq"/>
        </authorList>
    </citation>
    <scope>IDENTIFICATION</scope>
    <source>
        <tissue evidence="3">Sperm</tissue>
    </source>
</reference>
<keyword evidence="2" id="KW-1185">Reference proteome</keyword>
<feature type="compositionally biased region" description="Gly residues" evidence="1">
    <location>
        <begin position="144"/>
        <end position="156"/>
    </location>
</feature>
<feature type="region of interest" description="Disordered" evidence="1">
    <location>
        <begin position="53"/>
        <end position="92"/>
    </location>
</feature>
<dbReference type="CTD" id="339230"/>
<dbReference type="AlphaFoldDB" id="A0AAJ7X943"/>
<dbReference type="InterPro" id="IPR026680">
    <property type="entry name" value="CCDC137"/>
</dbReference>
<evidence type="ECO:0000313" key="3">
    <source>
        <dbReference type="RefSeq" id="XP_032826099.1"/>
    </source>
</evidence>
<feature type="compositionally biased region" description="Basic and acidic residues" evidence="1">
    <location>
        <begin position="1"/>
        <end position="10"/>
    </location>
</feature>
<dbReference type="GO" id="GO:0005634">
    <property type="term" value="C:nucleus"/>
    <property type="evidence" value="ECO:0007669"/>
    <property type="project" value="TreeGrafter"/>
</dbReference>
<dbReference type="PANTHER" id="PTHR21838">
    <property type="entry name" value="COILED-COIL DOMAIN-CONTAINING PROTEIN 137"/>
    <property type="match status" value="1"/>
</dbReference>
<gene>
    <name evidence="3" type="primary">CCDC137</name>
</gene>
<evidence type="ECO:0000313" key="2">
    <source>
        <dbReference type="Proteomes" id="UP001318040"/>
    </source>
</evidence>
<feature type="region of interest" description="Disordered" evidence="1">
    <location>
        <begin position="1"/>
        <end position="37"/>
    </location>
</feature>
<feature type="compositionally biased region" description="Basic and acidic residues" evidence="1">
    <location>
        <begin position="157"/>
        <end position="169"/>
    </location>
</feature>
<accession>A0AAJ7X943</accession>
<organism evidence="2 3">
    <name type="scientific">Petromyzon marinus</name>
    <name type="common">Sea lamprey</name>
    <dbReference type="NCBI Taxonomy" id="7757"/>
    <lineage>
        <taxon>Eukaryota</taxon>
        <taxon>Metazoa</taxon>
        <taxon>Chordata</taxon>
        <taxon>Craniata</taxon>
        <taxon>Vertebrata</taxon>
        <taxon>Cyclostomata</taxon>
        <taxon>Hyperoartia</taxon>
        <taxon>Petromyzontiformes</taxon>
        <taxon>Petromyzontidae</taxon>
        <taxon>Petromyzon</taxon>
    </lineage>
</organism>